<dbReference type="InterPro" id="IPR035994">
    <property type="entry name" value="Nucleoside_phosphorylase_sf"/>
</dbReference>
<dbReference type="OrthoDB" id="5296640at2"/>
<comment type="caution">
    <text evidence="2">The sequence shown here is derived from an EMBL/GenBank/DDBJ whole genome shotgun (WGS) entry which is preliminary data.</text>
</comment>
<evidence type="ECO:0000313" key="3">
    <source>
        <dbReference type="Proteomes" id="UP000054773"/>
    </source>
</evidence>
<evidence type="ECO:0000259" key="1">
    <source>
        <dbReference type="Pfam" id="PF01048"/>
    </source>
</evidence>
<gene>
    <name evidence="2" type="primary">udp</name>
    <name evidence="2" type="ORF">Lery_1631</name>
</gene>
<dbReference type="GO" id="GO:0006152">
    <property type="term" value="P:purine nucleoside catabolic process"/>
    <property type="evidence" value="ECO:0007669"/>
    <property type="project" value="TreeGrafter"/>
</dbReference>
<dbReference type="Pfam" id="PF01048">
    <property type="entry name" value="PNP_UDP_1"/>
    <property type="match status" value="1"/>
</dbReference>
<evidence type="ECO:0000313" key="2">
    <source>
        <dbReference type="EMBL" id="KTC97792.1"/>
    </source>
</evidence>
<organism evidence="2 3">
    <name type="scientific">Legionella erythra</name>
    <dbReference type="NCBI Taxonomy" id="448"/>
    <lineage>
        <taxon>Bacteria</taxon>
        <taxon>Pseudomonadati</taxon>
        <taxon>Pseudomonadota</taxon>
        <taxon>Gammaproteobacteria</taxon>
        <taxon>Legionellales</taxon>
        <taxon>Legionellaceae</taxon>
        <taxon>Legionella</taxon>
    </lineage>
</organism>
<dbReference type="STRING" id="448.Lery_1631"/>
<accession>A0A0W0TQG7</accession>
<reference evidence="2 3" key="1">
    <citation type="submission" date="2015-11" db="EMBL/GenBank/DDBJ databases">
        <title>Genomic analysis of 38 Legionella species identifies large and diverse effector repertoires.</title>
        <authorList>
            <person name="Burstein D."/>
            <person name="Amaro F."/>
            <person name="Zusman T."/>
            <person name="Lifshitz Z."/>
            <person name="Cohen O."/>
            <person name="Gilbert J.A."/>
            <person name="Pupko T."/>
            <person name="Shuman H.A."/>
            <person name="Segal G."/>
        </authorList>
    </citation>
    <scope>NUCLEOTIDE SEQUENCE [LARGE SCALE GENOMIC DNA]</scope>
    <source>
        <strain evidence="2 3">SE-32A-C8</strain>
    </source>
</reference>
<dbReference type="EC" id="2.4.2.3" evidence="2"/>
<sequence length="283" mass="30710">MSEFKPQHMNAAANDLLGNNGKGRYLFLTGSDERAQQISERFTDPVIKRHPRQHNLYLGTIAGRHGMVDVGAISTGMGGPSADIIINELIGLGARRLLRIGTAASLQSEWVNVGDLVIATGAVRDDKASWDYIYREYPAVASLEFVVAAGRALKKNGSSIKAHFGLVHSKSSLFAREFNLSITEENRHYMQGIRQAGVLATEMECAQLFTLSALFSARAQQSSPKNRINSILAGAILAIIGDDRACFSDNKEETGRAVTAAIELGLECLAEMQAIDENPDSLF</sequence>
<dbReference type="PANTHER" id="PTHR43691:SF2">
    <property type="entry name" value="PURINE NUCLEOSIDE PHOSPHORYLASE DEOD-TYPE"/>
    <property type="match status" value="1"/>
</dbReference>
<dbReference type="CDD" id="cd17767">
    <property type="entry name" value="UP_EcUdp-like"/>
    <property type="match status" value="1"/>
</dbReference>
<keyword evidence="2" id="KW-0328">Glycosyltransferase</keyword>
<dbReference type="InterPro" id="IPR000845">
    <property type="entry name" value="Nucleoside_phosphorylase_d"/>
</dbReference>
<proteinExistence type="predicted"/>
<dbReference type="PANTHER" id="PTHR43691">
    <property type="entry name" value="URIDINE PHOSPHORYLASE"/>
    <property type="match status" value="1"/>
</dbReference>
<dbReference type="PATRIC" id="fig|448.7.peg.1700"/>
<dbReference type="GO" id="GO:0004731">
    <property type="term" value="F:purine-nucleoside phosphorylase activity"/>
    <property type="evidence" value="ECO:0007669"/>
    <property type="project" value="TreeGrafter"/>
</dbReference>
<dbReference type="AlphaFoldDB" id="A0A0W0TQG7"/>
<dbReference type="EMBL" id="LNYA01000024">
    <property type="protein sequence ID" value="KTC97792.1"/>
    <property type="molecule type" value="Genomic_DNA"/>
</dbReference>
<dbReference type="Proteomes" id="UP000054773">
    <property type="component" value="Unassembled WGS sequence"/>
</dbReference>
<keyword evidence="2" id="KW-0808">Transferase</keyword>
<name>A0A0W0TQG7_LEGER</name>
<dbReference type="RefSeq" id="WP_058526755.1">
    <property type="nucleotide sequence ID" value="NZ_CAAAHY010000009.1"/>
</dbReference>
<keyword evidence="3" id="KW-1185">Reference proteome</keyword>
<protein>
    <submittedName>
        <fullName evidence="2">Uridine phosphorylase</fullName>
        <ecNumber evidence="2">2.4.2.3</ecNumber>
    </submittedName>
</protein>
<dbReference type="GO" id="GO:0005829">
    <property type="term" value="C:cytosol"/>
    <property type="evidence" value="ECO:0007669"/>
    <property type="project" value="TreeGrafter"/>
</dbReference>
<dbReference type="Gene3D" id="3.40.50.1580">
    <property type="entry name" value="Nucleoside phosphorylase domain"/>
    <property type="match status" value="1"/>
</dbReference>
<feature type="domain" description="Nucleoside phosphorylase" evidence="1">
    <location>
        <begin position="25"/>
        <end position="267"/>
    </location>
</feature>
<dbReference type="GO" id="GO:0004850">
    <property type="term" value="F:uridine phosphorylase activity"/>
    <property type="evidence" value="ECO:0007669"/>
    <property type="project" value="UniProtKB-EC"/>
</dbReference>
<dbReference type="SUPFAM" id="SSF53167">
    <property type="entry name" value="Purine and uridine phosphorylases"/>
    <property type="match status" value="1"/>
</dbReference>